<evidence type="ECO:0000313" key="3">
    <source>
        <dbReference type="Proteomes" id="UP000027661"/>
    </source>
</evidence>
<reference evidence="2 3" key="1">
    <citation type="submission" date="2014-04" db="EMBL/GenBank/DDBJ databases">
        <authorList>
            <person name="Sears C."/>
            <person name="Carroll K."/>
            <person name="Sack B.R."/>
            <person name="Qadri F."/>
            <person name="Myers L.L."/>
            <person name="Chung G.-T."/>
            <person name="Escheverria P."/>
            <person name="Fraser C.M."/>
            <person name="Sadzewicz L."/>
            <person name="Shefchek K.A."/>
            <person name="Tallon L."/>
            <person name="Das S.P."/>
            <person name="Daugherty S."/>
            <person name="Mongodin E.F."/>
        </authorList>
    </citation>
    <scope>NUCLEOTIDE SEQUENCE [LARGE SCALE GENOMIC DNA]</scope>
    <source>
        <strain evidence="2 3">3975 RP4</strain>
    </source>
</reference>
<name>A0A069SMT0_PHOVU</name>
<keyword evidence="1" id="KW-0472">Membrane</keyword>
<proteinExistence type="predicted"/>
<organism evidence="2 3">
    <name type="scientific">Phocaeicola vulgatus str. 3975 RP4</name>
    <dbReference type="NCBI Taxonomy" id="1339352"/>
    <lineage>
        <taxon>Bacteria</taxon>
        <taxon>Pseudomonadati</taxon>
        <taxon>Bacteroidota</taxon>
        <taxon>Bacteroidia</taxon>
        <taxon>Bacteroidales</taxon>
        <taxon>Bacteroidaceae</taxon>
        <taxon>Phocaeicola</taxon>
    </lineage>
</organism>
<dbReference type="RefSeq" id="WP_008669490.1">
    <property type="nucleotide sequence ID" value="NZ_JNHM01000010.1"/>
</dbReference>
<dbReference type="AlphaFoldDB" id="A0A069SMT0"/>
<protein>
    <submittedName>
        <fullName evidence="2">Uncharacterized protein</fullName>
    </submittedName>
</protein>
<sequence>MELDKRNIEEYINRFLEGETTNAEEQAIYRFFHTGDVPSHLMGYAPMFAWYEGGMQGEPGMSQPDGQEEVAGGKRSEKIPVVGKEGFYQRIPVAVWSAGIAAMMVIALGLGLIFYSENQAGGSGEWSCYEGSYVEVGGKRISDVKQIMPCIIETLEEAERVEKLAQERVEEICRSEKEIEEKELLVSE</sequence>
<gene>
    <name evidence="2" type="ORF">M099_0611</name>
</gene>
<dbReference type="Proteomes" id="UP000027661">
    <property type="component" value="Unassembled WGS sequence"/>
</dbReference>
<comment type="caution">
    <text evidence="2">The sequence shown here is derived from an EMBL/GenBank/DDBJ whole genome shotgun (WGS) entry which is preliminary data.</text>
</comment>
<feature type="transmembrane region" description="Helical" evidence="1">
    <location>
        <begin position="93"/>
        <end position="115"/>
    </location>
</feature>
<dbReference type="GeneID" id="5304575"/>
<keyword evidence="1" id="KW-0812">Transmembrane</keyword>
<evidence type="ECO:0000313" key="2">
    <source>
        <dbReference type="EMBL" id="KDS56113.1"/>
    </source>
</evidence>
<evidence type="ECO:0000256" key="1">
    <source>
        <dbReference type="SAM" id="Phobius"/>
    </source>
</evidence>
<dbReference type="EMBL" id="JNHM01000010">
    <property type="protein sequence ID" value="KDS56113.1"/>
    <property type="molecule type" value="Genomic_DNA"/>
</dbReference>
<dbReference type="PATRIC" id="fig|1339352.3.peg.587"/>
<accession>A0A069SMT0</accession>
<keyword evidence="1" id="KW-1133">Transmembrane helix</keyword>